<feature type="transmembrane region" description="Helical" evidence="6">
    <location>
        <begin position="6"/>
        <end position="22"/>
    </location>
</feature>
<comment type="similarity">
    <text evidence="2">Belongs to the UPF0014 family.</text>
</comment>
<feature type="transmembrane region" description="Helical" evidence="6">
    <location>
        <begin position="31"/>
        <end position="52"/>
    </location>
</feature>
<feature type="transmembrane region" description="Helical" evidence="6">
    <location>
        <begin position="58"/>
        <end position="77"/>
    </location>
</feature>
<evidence type="ECO:0000256" key="4">
    <source>
        <dbReference type="ARBA" id="ARBA00022989"/>
    </source>
</evidence>
<sequence>MTTLHLALALGFVLIAMVISYRQQLALEKSLLIGTVRAVVQLLFIGYVLQLIFDLNSWSGLLALLLIMVAVASHNAAGHAKTLPRQVALLYMAGSLLLSALITLGLLIGLGIISTEPRYIIPLSGMIIGNAMIAAGLTLNRLQAELASGQGQINALLCLGATVRQATAGAIKAAVRAGMSPTIDGMKTVGLVQLPGMMTGQIIAGASPIEAVKYQILIQLVLTASTSITSMAVGIWFVRPFFTKDLQPSEYYPRPS</sequence>
<dbReference type="RefSeq" id="WP_131921078.1">
    <property type="nucleotide sequence ID" value="NZ_JAOQNU010000051.1"/>
</dbReference>
<comment type="caution">
    <text evidence="7">The sequence shown here is derived from an EMBL/GenBank/DDBJ whole genome shotgun (WGS) entry which is preliminary data.</text>
</comment>
<dbReference type="Pfam" id="PF03649">
    <property type="entry name" value="UPF0014"/>
    <property type="match status" value="1"/>
</dbReference>
<proteinExistence type="inferred from homology"/>
<evidence type="ECO:0000256" key="5">
    <source>
        <dbReference type="ARBA" id="ARBA00023136"/>
    </source>
</evidence>
<evidence type="ECO:0000256" key="1">
    <source>
        <dbReference type="ARBA" id="ARBA00004141"/>
    </source>
</evidence>
<dbReference type="Proteomes" id="UP000294813">
    <property type="component" value="Unassembled WGS sequence"/>
</dbReference>
<dbReference type="AlphaFoldDB" id="A0A4R2RJ65"/>
<dbReference type="PANTHER" id="PTHR30028:SF0">
    <property type="entry name" value="PROTEIN ALUMINUM SENSITIVE 3"/>
    <property type="match status" value="1"/>
</dbReference>
<feature type="transmembrane region" description="Helical" evidence="6">
    <location>
        <begin position="216"/>
        <end position="238"/>
    </location>
</feature>
<keyword evidence="8" id="KW-1185">Reference proteome</keyword>
<protein>
    <submittedName>
        <fullName evidence="7">Putative ABC transport system permease protein</fullName>
    </submittedName>
</protein>
<evidence type="ECO:0000313" key="8">
    <source>
        <dbReference type="Proteomes" id="UP000294813"/>
    </source>
</evidence>
<reference evidence="7 8" key="1">
    <citation type="submission" date="2019-03" db="EMBL/GenBank/DDBJ databases">
        <title>Genomic Encyclopedia of Type Strains, Phase IV (KMG-IV): sequencing the most valuable type-strain genomes for metagenomic binning, comparative biology and taxonomic classification.</title>
        <authorList>
            <person name="Goeker M."/>
        </authorList>
    </citation>
    <scope>NUCLEOTIDE SEQUENCE [LARGE SCALE GENOMIC DNA]</scope>
    <source>
        <strain evidence="7 8">DSM 11170</strain>
    </source>
</reference>
<evidence type="ECO:0000256" key="2">
    <source>
        <dbReference type="ARBA" id="ARBA00005268"/>
    </source>
</evidence>
<feature type="transmembrane region" description="Helical" evidence="6">
    <location>
        <begin position="119"/>
        <end position="139"/>
    </location>
</feature>
<name>A0A4R2RJ65_9FIRM</name>
<feature type="transmembrane region" description="Helical" evidence="6">
    <location>
        <begin position="89"/>
        <end position="113"/>
    </location>
</feature>
<evidence type="ECO:0000256" key="3">
    <source>
        <dbReference type="ARBA" id="ARBA00022692"/>
    </source>
</evidence>
<evidence type="ECO:0000256" key="6">
    <source>
        <dbReference type="SAM" id="Phobius"/>
    </source>
</evidence>
<accession>A0A4R2RJ65</accession>
<dbReference type="InterPro" id="IPR005226">
    <property type="entry name" value="UPF0014_fam"/>
</dbReference>
<dbReference type="GO" id="GO:0005886">
    <property type="term" value="C:plasma membrane"/>
    <property type="evidence" value="ECO:0007669"/>
    <property type="project" value="TreeGrafter"/>
</dbReference>
<comment type="subcellular location">
    <subcellularLocation>
        <location evidence="1">Membrane</location>
        <topology evidence="1">Multi-pass membrane protein</topology>
    </subcellularLocation>
</comment>
<dbReference type="OrthoDB" id="9791807at2"/>
<keyword evidence="5 6" id="KW-0472">Membrane</keyword>
<dbReference type="EMBL" id="SLXT01000050">
    <property type="protein sequence ID" value="TCP59701.1"/>
    <property type="molecule type" value="Genomic_DNA"/>
</dbReference>
<keyword evidence="3 6" id="KW-0812">Transmembrane</keyword>
<keyword evidence="4 6" id="KW-1133">Transmembrane helix</keyword>
<gene>
    <name evidence="7" type="ORF">EDD73_1501</name>
</gene>
<evidence type="ECO:0000313" key="7">
    <source>
        <dbReference type="EMBL" id="TCP59701.1"/>
    </source>
</evidence>
<organism evidence="7 8">
    <name type="scientific">Heliophilum fasciatum</name>
    <dbReference type="NCBI Taxonomy" id="35700"/>
    <lineage>
        <taxon>Bacteria</taxon>
        <taxon>Bacillati</taxon>
        <taxon>Bacillota</taxon>
        <taxon>Clostridia</taxon>
        <taxon>Eubacteriales</taxon>
        <taxon>Heliobacteriaceae</taxon>
        <taxon>Heliophilum</taxon>
    </lineage>
</organism>
<dbReference type="PANTHER" id="PTHR30028">
    <property type="entry name" value="UPF0014 INNER MEMBRANE PROTEIN YBBM-RELATED"/>
    <property type="match status" value="1"/>
</dbReference>